<gene>
    <name evidence="2" type="ORF">O0955_07550</name>
</gene>
<keyword evidence="3" id="KW-1185">Reference proteome</keyword>
<reference evidence="2" key="1">
    <citation type="submission" date="2022-12" db="EMBL/GenBank/DDBJ databases">
        <title>Genome sequence of HCMS5-2.</title>
        <authorList>
            <person name="Woo H."/>
        </authorList>
    </citation>
    <scope>NUCLEOTIDE SEQUENCE</scope>
    <source>
        <strain evidence="2">HCMS5-2</strain>
    </source>
</reference>
<feature type="transmembrane region" description="Helical" evidence="1">
    <location>
        <begin position="142"/>
        <end position="160"/>
    </location>
</feature>
<protein>
    <recommendedName>
        <fullName evidence="4">Zinc ribbon domain-containing protein</fullName>
    </recommendedName>
</protein>
<feature type="transmembrane region" description="Helical" evidence="1">
    <location>
        <begin position="91"/>
        <end position="111"/>
    </location>
</feature>
<evidence type="ECO:0000256" key="1">
    <source>
        <dbReference type="SAM" id="Phobius"/>
    </source>
</evidence>
<sequence length="176" mass="19540">MIETQTNTFCSCCYSKYTLDDIFCKNCGYPLQGTKHQQDSFISDRQIREIELEESNKKIKSATNSLYWIAGVLAFWGIIFFAMNQDSGNDGFVIFITNIILSISFLALGAWSKTKPAPALISGLSLFVIIQILNAVVSPISILSGIIFKVIIIGYLIKGIKGVLEADKLKKELNVD</sequence>
<evidence type="ECO:0000313" key="2">
    <source>
        <dbReference type="EMBL" id="MCZ4243859.1"/>
    </source>
</evidence>
<keyword evidence="1" id="KW-0812">Transmembrane</keyword>
<evidence type="ECO:0000313" key="3">
    <source>
        <dbReference type="Proteomes" id="UP001144347"/>
    </source>
</evidence>
<name>A0ABT4L7G2_9SPHI</name>
<organism evidence="2 3">
    <name type="scientific">Pedobacter punctiformis</name>
    <dbReference type="NCBI Taxonomy" id="3004097"/>
    <lineage>
        <taxon>Bacteria</taxon>
        <taxon>Pseudomonadati</taxon>
        <taxon>Bacteroidota</taxon>
        <taxon>Sphingobacteriia</taxon>
        <taxon>Sphingobacteriales</taxon>
        <taxon>Sphingobacteriaceae</taxon>
        <taxon>Pedobacter</taxon>
    </lineage>
</organism>
<feature type="transmembrane region" description="Helical" evidence="1">
    <location>
        <begin position="118"/>
        <end position="136"/>
    </location>
</feature>
<proteinExistence type="predicted"/>
<keyword evidence="1" id="KW-0472">Membrane</keyword>
<dbReference type="Proteomes" id="UP001144347">
    <property type="component" value="Unassembled WGS sequence"/>
</dbReference>
<dbReference type="EMBL" id="JAPWGM010000002">
    <property type="protein sequence ID" value="MCZ4243859.1"/>
    <property type="molecule type" value="Genomic_DNA"/>
</dbReference>
<accession>A0ABT4L7G2</accession>
<evidence type="ECO:0008006" key="4">
    <source>
        <dbReference type="Google" id="ProtNLM"/>
    </source>
</evidence>
<comment type="caution">
    <text evidence="2">The sequence shown here is derived from an EMBL/GenBank/DDBJ whole genome shotgun (WGS) entry which is preliminary data.</text>
</comment>
<dbReference type="RefSeq" id="WP_269426934.1">
    <property type="nucleotide sequence ID" value="NZ_JAPWGM010000002.1"/>
</dbReference>
<keyword evidence="1" id="KW-1133">Transmembrane helix</keyword>
<feature type="transmembrane region" description="Helical" evidence="1">
    <location>
        <begin position="66"/>
        <end position="85"/>
    </location>
</feature>